<accession>A0A2R6WAN2</accession>
<evidence type="ECO:0000313" key="3">
    <source>
        <dbReference type="Proteomes" id="UP000244005"/>
    </source>
</evidence>
<organism evidence="2 3">
    <name type="scientific">Marchantia polymorpha</name>
    <name type="common">Common liverwort</name>
    <name type="synonym">Marchantia aquatica</name>
    <dbReference type="NCBI Taxonomy" id="3197"/>
    <lineage>
        <taxon>Eukaryota</taxon>
        <taxon>Viridiplantae</taxon>
        <taxon>Streptophyta</taxon>
        <taxon>Embryophyta</taxon>
        <taxon>Marchantiophyta</taxon>
        <taxon>Marchantiopsida</taxon>
        <taxon>Marchantiidae</taxon>
        <taxon>Marchantiales</taxon>
        <taxon>Marchantiaceae</taxon>
        <taxon>Marchantia</taxon>
    </lineage>
</organism>
<gene>
    <name evidence="2" type="ORF">MARPO_0118s0043</name>
</gene>
<dbReference type="AlphaFoldDB" id="A0A2R6WAN2"/>
<evidence type="ECO:0000313" key="2">
    <source>
        <dbReference type="EMBL" id="PTQ30912.1"/>
    </source>
</evidence>
<dbReference type="Gramene" id="Mp1g22440.1">
    <property type="protein sequence ID" value="Mp1g22440.1.cds"/>
    <property type="gene ID" value="Mp1g22440"/>
</dbReference>
<feature type="region of interest" description="Disordered" evidence="1">
    <location>
        <begin position="253"/>
        <end position="322"/>
    </location>
</feature>
<dbReference type="OMA" id="YPYLLRP"/>
<proteinExistence type="predicted"/>
<dbReference type="Proteomes" id="UP000244005">
    <property type="component" value="Unassembled WGS sequence"/>
</dbReference>
<dbReference type="OrthoDB" id="191206at2759"/>
<keyword evidence="3" id="KW-1185">Reference proteome</keyword>
<reference evidence="3" key="1">
    <citation type="journal article" date="2017" name="Cell">
        <title>Insights into land plant evolution garnered from the Marchantia polymorpha genome.</title>
        <authorList>
            <person name="Bowman J.L."/>
            <person name="Kohchi T."/>
            <person name="Yamato K.T."/>
            <person name="Jenkins J."/>
            <person name="Shu S."/>
            <person name="Ishizaki K."/>
            <person name="Yamaoka S."/>
            <person name="Nishihama R."/>
            <person name="Nakamura Y."/>
            <person name="Berger F."/>
            <person name="Adam C."/>
            <person name="Aki S.S."/>
            <person name="Althoff F."/>
            <person name="Araki T."/>
            <person name="Arteaga-Vazquez M.A."/>
            <person name="Balasubrmanian S."/>
            <person name="Barry K."/>
            <person name="Bauer D."/>
            <person name="Boehm C.R."/>
            <person name="Briginshaw L."/>
            <person name="Caballero-Perez J."/>
            <person name="Catarino B."/>
            <person name="Chen F."/>
            <person name="Chiyoda S."/>
            <person name="Chovatia M."/>
            <person name="Davies K.M."/>
            <person name="Delmans M."/>
            <person name="Demura T."/>
            <person name="Dierschke T."/>
            <person name="Dolan L."/>
            <person name="Dorantes-Acosta A.E."/>
            <person name="Eklund D.M."/>
            <person name="Florent S.N."/>
            <person name="Flores-Sandoval E."/>
            <person name="Fujiyama A."/>
            <person name="Fukuzawa H."/>
            <person name="Galik B."/>
            <person name="Grimanelli D."/>
            <person name="Grimwood J."/>
            <person name="Grossniklaus U."/>
            <person name="Hamada T."/>
            <person name="Haseloff J."/>
            <person name="Hetherington A.J."/>
            <person name="Higo A."/>
            <person name="Hirakawa Y."/>
            <person name="Hundley H.N."/>
            <person name="Ikeda Y."/>
            <person name="Inoue K."/>
            <person name="Inoue S.I."/>
            <person name="Ishida S."/>
            <person name="Jia Q."/>
            <person name="Kakita M."/>
            <person name="Kanazawa T."/>
            <person name="Kawai Y."/>
            <person name="Kawashima T."/>
            <person name="Kennedy M."/>
            <person name="Kinose K."/>
            <person name="Kinoshita T."/>
            <person name="Kohara Y."/>
            <person name="Koide E."/>
            <person name="Komatsu K."/>
            <person name="Kopischke S."/>
            <person name="Kubo M."/>
            <person name="Kyozuka J."/>
            <person name="Lagercrantz U."/>
            <person name="Lin S.S."/>
            <person name="Lindquist E."/>
            <person name="Lipzen A.M."/>
            <person name="Lu C.W."/>
            <person name="De Luna E."/>
            <person name="Martienssen R.A."/>
            <person name="Minamino N."/>
            <person name="Mizutani M."/>
            <person name="Mizutani M."/>
            <person name="Mochizuki N."/>
            <person name="Monte I."/>
            <person name="Mosher R."/>
            <person name="Nagasaki H."/>
            <person name="Nakagami H."/>
            <person name="Naramoto S."/>
            <person name="Nishitani K."/>
            <person name="Ohtani M."/>
            <person name="Okamoto T."/>
            <person name="Okumura M."/>
            <person name="Phillips J."/>
            <person name="Pollak B."/>
            <person name="Reinders A."/>
            <person name="Rovekamp M."/>
            <person name="Sano R."/>
            <person name="Sawa S."/>
            <person name="Schmid M.W."/>
            <person name="Shirakawa M."/>
            <person name="Solano R."/>
            <person name="Spunde A."/>
            <person name="Suetsugu N."/>
            <person name="Sugano S."/>
            <person name="Sugiyama A."/>
            <person name="Sun R."/>
            <person name="Suzuki Y."/>
            <person name="Takenaka M."/>
            <person name="Takezawa D."/>
            <person name="Tomogane H."/>
            <person name="Tsuzuki M."/>
            <person name="Ueda T."/>
            <person name="Umeda M."/>
            <person name="Ward J.M."/>
            <person name="Watanabe Y."/>
            <person name="Yazaki K."/>
            <person name="Yokoyama R."/>
            <person name="Yoshitake Y."/>
            <person name="Yotsui I."/>
            <person name="Zachgo S."/>
            <person name="Schmutz J."/>
        </authorList>
    </citation>
    <scope>NUCLEOTIDE SEQUENCE [LARGE SCALE GENOMIC DNA]</scope>
    <source>
        <strain evidence="3">Tak-1</strain>
    </source>
</reference>
<dbReference type="EMBL" id="KZ772790">
    <property type="protein sequence ID" value="PTQ30912.1"/>
    <property type="molecule type" value="Genomic_DNA"/>
</dbReference>
<evidence type="ECO:0000256" key="1">
    <source>
        <dbReference type="SAM" id="MobiDB-lite"/>
    </source>
</evidence>
<name>A0A2R6WAN2_MARPO</name>
<sequence>MFAMVVRGWGGGGLGVWAGERPVVQRIMQQEVVKVLPWSGSGARLRKEVGTAEACTARVAASLVACALIYQNSIEVASAAALYWAWAPIWSTVLSNSLLRLRYRYAGIWRARVLEVQVLPPLESKEDSGDLLGSIFNKLPVVYPTLQLLIGDNSPATFQMDVVMTEEIPRVKVGERVEVLVMSDRPSLSRFKALRDVYLPDRDVWISEEPYIERECFERLLRNTPAPVVRDNQGRADVGRRKLYLEENSTNRNSSKWGKAVKSRAPEKQSRLFAADEFEMDYQDDKITDPPEDMEPSRSVGTKEQFERERRAQKVDEKDLYL</sequence>
<feature type="compositionally biased region" description="Basic and acidic residues" evidence="1">
    <location>
        <begin position="304"/>
        <end position="322"/>
    </location>
</feature>
<protein>
    <submittedName>
        <fullName evidence="2">Uncharacterized protein</fullName>
    </submittedName>
</protein>